<protein>
    <submittedName>
        <fullName evidence="2">Uncharacterized protein</fullName>
    </submittedName>
</protein>
<comment type="caution">
    <text evidence="2">The sequence shown here is derived from an EMBL/GenBank/DDBJ whole genome shotgun (WGS) entry which is preliminary data.</text>
</comment>
<accession>A0A835E4Y0</accession>
<feature type="region of interest" description="Disordered" evidence="1">
    <location>
        <begin position="16"/>
        <end position="49"/>
    </location>
</feature>
<dbReference type="Proteomes" id="UP000636709">
    <property type="component" value="Unassembled WGS sequence"/>
</dbReference>
<dbReference type="AlphaFoldDB" id="A0A835E4Y0"/>
<keyword evidence="3" id="KW-1185">Reference proteome</keyword>
<name>A0A835E4Y0_9POAL</name>
<dbReference type="OrthoDB" id="1848700at2759"/>
<dbReference type="EMBL" id="JACEFO010002272">
    <property type="protein sequence ID" value="KAF8669206.1"/>
    <property type="molecule type" value="Genomic_DNA"/>
</dbReference>
<evidence type="ECO:0000313" key="2">
    <source>
        <dbReference type="EMBL" id="KAF8669206.1"/>
    </source>
</evidence>
<reference evidence="2" key="1">
    <citation type="submission" date="2020-07" db="EMBL/GenBank/DDBJ databases">
        <title>Genome sequence and genetic diversity analysis of an under-domesticated orphan crop, white fonio (Digitaria exilis).</title>
        <authorList>
            <person name="Bennetzen J.L."/>
            <person name="Chen S."/>
            <person name="Ma X."/>
            <person name="Wang X."/>
            <person name="Yssel A.E.J."/>
            <person name="Chaluvadi S.R."/>
            <person name="Johnson M."/>
            <person name="Gangashetty P."/>
            <person name="Hamidou F."/>
            <person name="Sanogo M.D."/>
            <person name="Zwaenepoel A."/>
            <person name="Wallace J."/>
            <person name="Van De Peer Y."/>
            <person name="Van Deynze A."/>
        </authorList>
    </citation>
    <scope>NUCLEOTIDE SEQUENCE</scope>
    <source>
        <tissue evidence="2">Leaves</tissue>
    </source>
</reference>
<feature type="compositionally biased region" description="Low complexity" evidence="1">
    <location>
        <begin position="29"/>
        <end position="42"/>
    </location>
</feature>
<evidence type="ECO:0000313" key="3">
    <source>
        <dbReference type="Proteomes" id="UP000636709"/>
    </source>
</evidence>
<organism evidence="2 3">
    <name type="scientific">Digitaria exilis</name>
    <dbReference type="NCBI Taxonomy" id="1010633"/>
    <lineage>
        <taxon>Eukaryota</taxon>
        <taxon>Viridiplantae</taxon>
        <taxon>Streptophyta</taxon>
        <taxon>Embryophyta</taxon>
        <taxon>Tracheophyta</taxon>
        <taxon>Spermatophyta</taxon>
        <taxon>Magnoliopsida</taxon>
        <taxon>Liliopsida</taxon>
        <taxon>Poales</taxon>
        <taxon>Poaceae</taxon>
        <taxon>PACMAD clade</taxon>
        <taxon>Panicoideae</taxon>
        <taxon>Panicodae</taxon>
        <taxon>Paniceae</taxon>
        <taxon>Anthephorinae</taxon>
        <taxon>Digitaria</taxon>
    </lineage>
</organism>
<sequence length="125" mass="13190">MESIASVVFRTISSTRSFSGCSPPLTPCAPASSPGDGAASGPKSRRSPSTWLQVGDWLRPSSILDGIDAVVAAYSAAPTLDRLAISVRRMVFVDPRVLSAIVAPWLRFASLRLGGQNARSSVLFN</sequence>
<gene>
    <name evidence="2" type="ORF">HU200_051536</name>
</gene>
<proteinExistence type="predicted"/>
<evidence type="ECO:0000256" key="1">
    <source>
        <dbReference type="SAM" id="MobiDB-lite"/>
    </source>
</evidence>